<feature type="compositionally biased region" description="Basic and acidic residues" evidence="1">
    <location>
        <begin position="291"/>
        <end position="302"/>
    </location>
</feature>
<feature type="region of interest" description="Disordered" evidence="1">
    <location>
        <begin position="275"/>
        <end position="302"/>
    </location>
</feature>
<sequence>MLAKPFQLSPSSALATPPSIPLTFQPLLPPSNNRFLPPIDTPSLKSPRIRRHWCFLAEIQYISWFLRLRIDVQDRDGAPATVYFYTPDRGGTILGELKTGYTLAVFYATEHLFGDGQTGIRVDAGRAVKVLPYSLAELMDANDALFDPNCPSCGERLNGPAPHPEMLYCNKVSVVVMFHARMRANAYERQVCKETHGPGGRVLEAAAWFVKRNWKTGHHMGAIHLRGKDGVKRIKRVVGPKEWAGYREALGMFPPSYEGPLRDIRSDSPEFQLLMASSGDLKGSGSKKRREKSEERKRDDSI</sequence>
<dbReference type="Proteomes" id="UP001447188">
    <property type="component" value="Unassembled WGS sequence"/>
</dbReference>
<dbReference type="EMBL" id="JBBBZM010000080">
    <property type="protein sequence ID" value="KAL0634979.1"/>
    <property type="molecule type" value="Genomic_DNA"/>
</dbReference>
<proteinExistence type="predicted"/>
<protein>
    <submittedName>
        <fullName evidence="2">Uncharacterized protein</fullName>
    </submittedName>
</protein>
<evidence type="ECO:0000313" key="2">
    <source>
        <dbReference type="EMBL" id="KAL0634979.1"/>
    </source>
</evidence>
<reference evidence="2 3" key="1">
    <citation type="submission" date="2024-02" db="EMBL/GenBank/DDBJ databases">
        <title>Discinaceae phylogenomics.</title>
        <authorList>
            <person name="Dirks A.C."/>
            <person name="James T.Y."/>
        </authorList>
    </citation>
    <scope>NUCLEOTIDE SEQUENCE [LARGE SCALE GENOMIC DNA]</scope>
    <source>
        <strain evidence="2 3">ACD0624</strain>
    </source>
</reference>
<keyword evidence="3" id="KW-1185">Reference proteome</keyword>
<evidence type="ECO:0000313" key="3">
    <source>
        <dbReference type="Proteomes" id="UP001447188"/>
    </source>
</evidence>
<accession>A0ABR3GG93</accession>
<gene>
    <name evidence="2" type="ORF">Q9L58_006097</name>
</gene>
<comment type="caution">
    <text evidence="2">The sequence shown here is derived from an EMBL/GenBank/DDBJ whole genome shotgun (WGS) entry which is preliminary data.</text>
</comment>
<name>A0ABR3GG93_9PEZI</name>
<evidence type="ECO:0000256" key="1">
    <source>
        <dbReference type="SAM" id="MobiDB-lite"/>
    </source>
</evidence>
<organism evidence="2 3">
    <name type="scientific">Discina gigas</name>
    <dbReference type="NCBI Taxonomy" id="1032678"/>
    <lineage>
        <taxon>Eukaryota</taxon>
        <taxon>Fungi</taxon>
        <taxon>Dikarya</taxon>
        <taxon>Ascomycota</taxon>
        <taxon>Pezizomycotina</taxon>
        <taxon>Pezizomycetes</taxon>
        <taxon>Pezizales</taxon>
        <taxon>Discinaceae</taxon>
        <taxon>Discina</taxon>
    </lineage>
</organism>